<dbReference type="InterPro" id="IPR056098">
    <property type="entry name" value="Acb2/Tad1_hairpin"/>
</dbReference>
<dbReference type="RefSeq" id="WP_092573400.1">
    <property type="nucleotide sequence ID" value="NZ_FMAF01000003.1"/>
</dbReference>
<dbReference type="Proteomes" id="UP000199205">
    <property type="component" value="Unassembled WGS sequence"/>
</dbReference>
<dbReference type="Pfam" id="PF24729">
    <property type="entry name" value="Acb2_Tad1_hairpin"/>
    <property type="match status" value="1"/>
</dbReference>
<dbReference type="OrthoDB" id="7360772at2"/>
<keyword evidence="1" id="KW-0547">Nucleotide-binding</keyword>
<proteinExistence type="predicted"/>
<evidence type="ECO:0000259" key="2">
    <source>
        <dbReference type="Pfam" id="PF24729"/>
    </source>
</evidence>
<evidence type="ECO:0000313" key="4">
    <source>
        <dbReference type="Proteomes" id="UP000199205"/>
    </source>
</evidence>
<dbReference type="GO" id="GO:0000166">
    <property type="term" value="F:nucleotide binding"/>
    <property type="evidence" value="ECO:0007669"/>
    <property type="project" value="UniProtKB-KW"/>
</dbReference>
<dbReference type="EMBL" id="FMAF01000003">
    <property type="protein sequence ID" value="SCB18483.1"/>
    <property type="molecule type" value="Genomic_DNA"/>
</dbReference>
<organism evidence="3 4">
    <name type="scientific">Rhizobium lusitanum</name>
    <dbReference type="NCBI Taxonomy" id="293958"/>
    <lineage>
        <taxon>Bacteria</taxon>
        <taxon>Pseudomonadati</taxon>
        <taxon>Pseudomonadota</taxon>
        <taxon>Alphaproteobacteria</taxon>
        <taxon>Hyphomicrobiales</taxon>
        <taxon>Rhizobiaceae</taxon>
        <taxon>Rhizobium/Agrobacterium group</taxon>
        <taxon>Rhizobium</taxon>
    </lineage>
</organism>
<feature type="domain" description="Acb2/Tad1 hairpin" evidence="2">
    <location>
        <begin position="20"/>
        <end position="68"/>
    </location>
</feature>
<protein>
    <recommendedName>
        <fullName evidence="2">Acb2/Tad1 hairpin domain-containing protein</fullName>
    </recommendedName>
</protein>
<name>A0A1C3USL4_9HYPH</name>
<accession>A0A1C3USL4</accession>
<evidence type="ECO:0000313" key="3">
    <source>
        <dbReference type="EMBL" id="SCB18483.1"/>
    </source>
</evidence>
<gene>
    <name evidence="3" type="ORF">GA0061101_103268</name>
</gene>
<sequence>MTEKLSAAEYIRKSEEVQLLIAENRVAEEQVLDTLNALGSRSDIDKRWLSIARTDIERGFMALNRALAEPLMNMLSEVEL</sequence>
<dbReference type="AlphaFoldDB" id="A0A1C3USL4"/>
<evidence type="ECO:0000256" key="1">
    <source>
        <dbReference type="ARBA" id="ARBA00022741"/>
    </source>
</evidence>
<reference evidence="4" key="1">
    <citation type="submission" date="2016-08" db="EMBL/GenBank/DDBJ databases">
        <authorList>
            <person name="Varghese N."/>
            <person name="Submissions Spin"/>
        </authorList>
    </citation>
    <scope>NUCLEOTIDE SEQUENCE [LARGE SCALE GENOMIC DNA]</scope>
    <source>
        <strain evidence="4">P1-7</strain>
    </source>
</reference>